<feature type="compositionally biased region" description="Low complexity" evidence="9">
    <location>
        <begin position="17"/>
        <end position="38"/>
    </location>
</feature>
<feature type="region of interest" description="Disordered" evidence="9">
    <location>
        <begin position="1"/>
        <end position="38"/>
    </location>
</feature>
<keyword evidence="4" id="KW-0479">Metal-binding</keyword>
<keyword evidence="12" id="KW-1185">Reference proteome</keyword>
<keyword evidence="6" id="KW-0833">Ubl conjugation pathway</keyword>
<dbReference type="SUPFAM" id="SSF57850">
    <property type="entry name" value="RING/U-box"/>
    <property type="match status" value="1"/>
</dbReference>
<dbReference type="Pfam" id="PF13639">
    <property type="entry name" value="zf-RING_2"/>
    <property type="match status" value="1"/>
</dbReference>
<comment type="catalytic activity">
    <reaction evidence="1">
        <text>S-ubiquitinyl-[E2 ubiquitin-conjugating enzyme]-L-cysteine + [acceptor protein]-L-lysine = [E2 ubiquitin-conjugating enzyme]-L-cysteine + N(6)-ubiquitinyl-[acceptor protein]-L-lysine.</text>
        <dbReference type="EC" id="2.3.2.27"/>
    </reaction>
</comment>
<protein>
    <recommendedName>
        <fullName evidence="2">RING-type E3 ubiquitin transferase</fullName>
        <ecNumber evidence="2">2.3.2.27</ecNumber>
    </recommendedName>
</protein>
<keyword evidence="3" id="KW-0808">Transferase</keyword>
<organism evidence="11 12">
    <name type="scientific">Ilex paraguariensis</name>
    <name type="common">yerba mate</name>
    <dbReference type="NCBI Taxonomy" id="185542"/>
    <lineage>
        <taxon>Eukaryota</taxon>
        <taxon>Viridiplantae</taxon>
        <taxon>Streptophyta</taxon>
        <taxon>Embryophyta</taxon>
        <taxon>Tracheophyta</taxon>
        <taxon>Spermatophyta</taxon>
        <taxon>Magnoliopsida</taxon>
        <taxon>eudicotyledons</taxon>
        <taxon>Gunneridae</taxon>
        <taxon>Pentapetalae</taxon>
        <taxon>asterids</taxon>
        <taxon>campanulids</taxon>
        <taxon>Aquifoliales</taxon>
        <taxon>Aquifoliaceae</taxon>
        <taxon>Ilex</taxon>
    </lineage>
</organism>
<dbReference type="GO" id="GO:0016567">
    <property type="term" value="P:protein ubiquitination"/>
    <property type="evidence" value="ECO:0007669"/>
    <property type="project" value="UniProtKB-ARBA"/>
</dbReference>
<sequence length="235" mass="25842">MTRSARPVYCHHSGSEAMSSAPSQPEMSSESSSPTSQEQLRTRVILVPWIIGFATAAPSQDLHHQQQQQPPPPADQDRIDQESIIFTNGFRNAFMDPIMMIDGYGELLESVFRDFGNKDGSLPASKASIEAMPMVKVTEQGAECAICLCEYEICEEVKEMPCRHRYHSDCIGKWLGIHGSCPLCRYKMPVENSEESKKLGGGGVDDEDWRFGGDIRVVFSNSEDGAAGESDGSST</sequence>
<accession>A0ABC8UZL6</accession>
<comment type="caution">
    <text evidence="11">The sequence shown here is derived from an EMBL/GenBank/DDBJ whole genome shotgun (WGS) entry which is preliminary data.</text>
</comment>
<evidence type="ECO:0000256" key="5">
    <source>
        <dbReference type="ARBA" id="ARBA00022771"/>
    </source>
</evidence>
<dbReference type="InterPro" id="IPR013083">
    <property type="entry name" value="Znf_RING/FYVE/PHD"/>
</dbReference>
<dbReference type="PANTHER" id="PTHR15710:SF235">
    <property type="entry name" value="RING-H2 FINGER PROTEIN ATL79-LIKE"/>
    <property type="match status" value="1"/>
</dbReference>
<dbReference type="EMBL" id="CAUOFW020009501">
    <property type="protein sequence ID" value="CAK9186082.1"/>
    <property type="molecule type" value="Genomic_DNA"/>
</dbReference>
<name>A0ABC8UZL6_9AQUA</name>
<dbReference type="Proteomes" id="UP001642360">
    <property type="component" value="Unassembled WGS sequence"/>
</dbReference>
<feature type="domain" description="RING-type" evidence="10">
    <location>
        <begin position="144"/>
        <end position="185"/>
    </location>
</feature>
<evidence type="ECO:0000256" key="8">
    <source>
        <dbReference type="PROSITE-ProRule" id="PRU00175"/>
    </source>
</evidence>
<proteinExistence type="predicted"/>
<dbReference type="GO" id="GO:0008270">
    <property type="term" value="F:zinc ion binding"/>
    <property type="evidence" value="ECO:0007669"/>
    <property type="project" value="UniProtKB-KW"/>
</dbReference>
<dbReference type="FunFam" id="3.30.40.10:FF:000127">
    <property type="entry name" value="E3 ubiquitin-protein ligase RNF181"/>
    <property type="match status" value="1"/>
</dbReference>
<reference evidence="11 12" key="1">
    <citation type="submission" date="2024-02" db="EMBL/GenBank/DDBJ databases">
        <authorList>
            <person name="Vignale AGUSTIN F."/>
            <person name="Sosa J E."/>
            <person name="Modenutti C."/>
        </authorList>
    </citation>
    <scope>NUCLEOTIDE SEQUENCE [LARGE SCALE GENOMIC DNA]</scope>
</reference>
<evidence type="ECO:0000256" key="3">
    <source>
        <dbReference type="ARBA" id="ARBA00022679"/>
    </source>
</evidence>
<evidence type="ECO:0000313" key="11">
    <source>
        <dbReference type="EMBL" id="CAK9186082.1"/>
    </source>
</evidence>
<dbReference type="EC" id="2.3.2.27" evidence="2"/>
<evidence type="ECO:0000256" key="1">
    <source>
        <dbReference type="ARBA" id="ARBA00000900"/>
    </source>
</evidence>
<dbReference type="PROSITE" id="PS50089">
    <property type="entry name" value="ZF_RING_2"/>
    <property type="match status" value="1"/>
</dbReference>
<dbReference type="SMART" id="SM00184">
    <property type="entry name" value="RING"/>
    <property type="match status" value="1"/>
</dbReference>
<dbReference type="AlphaFoldDB" id="A0ABC8UZL6"/>
<evidence type="ECO:0000256" key="2">
    <source>
        <dbReference type="ARBA" id="ARBA00012483"/>
    </source>
</evidence>
<keyword evidence="5 8" id="KW-0863">Zinc-finger</keyword>
<dbReference type="PANTHER" id="PTHR15710">
    <property type="entry name" value="E3 UBIQUITIN-PROTEIN LIGASE PRAJA"/>
    <property type="match status" value="1"/>
</dbReference>
<evidence type="ECO:0000256" key="9">
    <source>
        <dbReference type="SAM" id="MobiDB-lite"/>
    </source>
</evidence>
<keyword evidence="7" id="KW-0862">Zinc</keyword>
<evidence type="ECO:0000256" key="7">
    <source>
        <dbReference type="ARBA" id="ARBA00022833"/>
    </source>
</evidence>
<gene>
    <name evidence="11" type="ORF">ILEXP_LOCUS56561</name>
</gene>
<dbReference type="InterPro" id="IPR001841">
    <property type="entry name" value="Znf_RING"/>
</dbReference>
<evidence type="ECO:0000259" key="10">
    <source>
        <dbReference type="PROSITE" id="PS50089"/>
    </source>
</evidence>
<evidence type="ECO:0000256" key="6">
    <source>
        <dbReference type="ARBA" id="ARBA00022786"/>
    </source>
</evidence>
<evidence type="ECO:0000256" key="4">
    <source>
        <dbReference type="ARBA" id="ARBA00022723"/>
    </source>
</evidence>
<dbReference type="Gene3D" id="3.30.40.10">
    <property type="entry name" value="Zinc/RING finger domain, C3HC4 (zinc finger)"/>
    <property type="match status" value="1"/>
</dbReference>
<dbReference type="GO" id="GO:0061630">
    <property type="term" value="F:ubiquitin protein ligase activity"/>
    <property type="evidence" value="ECO:0007669"/>
    <property type="project" value="UniProtKB-EC"/>
</dbReference>
<evidence type="ECO:0000313" key="12">
    <source>
        <dbReference type="Proteomes" id="UP001642360"/>
    </source>
</evidence>